<dbReference type="InterPro" id="IPR011008">
    <property type="entry name" value="Dimeric_a/b-barrel"/>
</dbReference>
<feature type="domain" description="YCII-related" evidence="2">
    <location>
        <begin position="1"/>
        <end position="81"/>
    </location>
</feature>
<accession>A0A2N8PAE3</accession>
<protein>
    <recommendedName>
        <fullName evidence="2">YCII-related domain-containing protein</fullName>
    </recommendedName>
</protein>
<name>A0A2N8PAE3_STRNR</name>
<dbReference type="SUPFAM" id="SSF54909">
    <property type="entry name" value="Dimeric alpha+beta barrel"/>
    <property type="match status" value="1"/>
</dbReference>
<dbReference type="PANTHER" id="PTHR37828">
    <property type="entry name" value="GSR2449 PROTEIN"/>
    <property type="match status" value="1"/>
</dbReference>
<comment type="caution">
    <text evidence="3">The sequence shown here is derived from an EMBL/GenBank/DDBJ whole genome shotgun (WGS) entry which is preliminary data.</text>
</comment>
<organism evidence="3 4">
    <name type="scientific">Streptomyces noursei</name>
    <name type="common">Streptomyces albulus</name>
    <dbReference type="NCBI Taxonomy" id="1971"/>
    <lineage>
        <taxon>Bacteria</taxon>
        <taxon>Bacillati</taxon>
        <taxon>Actinomycetota</taxon>
        <taxon>Actinomycetes</taxon>
        <taxon>Kitasatosporales</taxon>
        <taxon>Streptomycetaceae</taxon>
        <taxon>Streptomyces</taxon>
    </lineage>
</organism>
<reference evidence="4" key="1">
    <citation type="submission" date="2015-09" db="EMBL/GenBank/DDBJ databases">
        <authorList>
            <person name="Graham D.E."/>
            <person name="Mahan K.M."/>
            <person name="Klingeman D.M."/>
            <person name="Fida T."/>
            <person name="Giannone R.J."/>
            <person name="Hettich R.L."/>
            <person name="Parry R.J."/>
            <person name="Spain J.C."/>
        </authorList>
    </citation>
    <scope>NUCLEOTIDE SEQUENCE [LARGE SCALE GENOMIC DNA]</scope>
    <source>
        <strain evidence="4">JCM 4701</strain>
    </source>
</reference>
<keyword evidence="4" id="KW-1185">Reference proteome</keyword>
<sequence length="99" mass="10809">MFILELTYTAPLDRIDAALSDHVAWLEQGYAAGHFIASGRKDPRDGGVIIAAGIDRATAEKLAAEDPFVREGVCEYRITQFVATKTAPALAEYREQLPS</sequence>
<dbReference type="AlphaFoldDB" id="A0A2N8PAE3"/>
<evidence type="ECO:0000313" key="4">
    <source>
        <dbReference type="Proteomes" id="UP000236047"/>
    </source>
</evidence>
<dbReference type="Gene3D" id="3.30.70.1060">
    <property type="entry name" value="Dimeric alpha+beta barrel"/>
    <property type="match status" value="1"/>
</dbReference>
<proteinExistence type="inferred from homology"/>
<dbReference type="RefSeq" id="WP_102925496.1">
    <property type="nucleotide sequence ID" value="NZ_LJSN01000003.1"/>
</dbReference>
<dbReference type="PANTHER" id="PTHR37828:SF1">
    <property type="entry name" value="YCII-RELATED DOMAIN-CONTAINING PROTEIN"/>
    <property type="match status" value="1"/>
</dbReference>
<dbReference type="Pfam" id="PF03795">
    <property type="entry name" value="YCII"/>
    <property type="match status" value="1"/>
</dbReference>
<dbReference type="InterPro" id="IPR005545">
    <property type="entry name" value="YCII"/>
</dbReference>
<dbReference type="EMBL" id="LJSN01000003">
    <property type="protein sequence ID" value="PNE37976.1"/>
    <property type="molecule type" value="Genomic_DNA"/>
</dbReference>
<dbReference type="Proteomes" id="UP000236047">
    <property type="component" value="Unassembled WGS sequence"/>
</dbReference>
<evidence type="ECO:0000256" key="1">
    <source>
        <dbReference type="ARBA" id="ARBA00007689"/>
    </source>
</evidence>
<gene>
    <name evidence="3" type="ORF">AOB60_27750</name>
</gene>
<comment type="similarity">
    <text evidence="1">Belongs to the YciI family.</text>
</comment>
<evidence type="ECO:0000259" key="2">
    <source>
        <dbReference type="Pfam" id="PF03795"/>
    </source>
</evidence>
<evidence type="ECO:0000313" key="3">
    <source>
        <dbReference type="EMBL" id="PNE37976.1"/>
    </source>
</evidence>